<dbReference type="Proteomes" id="UP000502508">
    <property type="component" value="Chromosome"/>
</dbReference>
<accession>A0A6F8Y8M7</accession>
<reference evidence="2 3" key="1">
    <citation type="submission" date="2020-03" db="EMBL/GenBank/DDBJ databases">
        <title>Whole genome shotgun sequence of Phytohabitans flavus NBRC 107702.</title>
        <authorList>
            <person name="Komaki H."/>
            <person name="Tamura T."/>
        </authorList>
    </citation>
    <scope>NUCLEOTIDE SEQUENCE [LARGE SCALE GENOMIC DNA]</scope>
    <source>
        <strain evidence="2 3">NBRC 107702</strain>
    </source>
</reference>
<evidence type="ECO:0000313" key="2">
    <source>
        <dbReference type="EMBL" id="BCB82311.1"/>
    </source>
</evidence>
<feature type="compositionally biased region" description="Basic and acidic residues" evidence="1">
    <location>
        <begin position="35"/>
        <end position="44"/>
    </location>
</feature>
<reference evidence="2 3" key="2">
    <citation type="submission" date="2020-03" db="EMBL/GenBank/DDBJ databases">
        <authorList>
            <person name="Ichikawa N."/>
            <person name="Kimura A."/>
            <person name="Kitahashi Y."/>
            <person name="Uohara A."/>
        </authorList>
    </citation>
    <scope>NUCLEOTIDE SEQUENCE [LARGE SCALE GENOMIC DNA]</scope>
    <source>
        <strain evidence="2 3">NBRC 107702</strain>
    </source>
</reference>
<organism evidence="2 3">
    <name type="scientific">Phytohabitans flavus</name>
    <dbReference type="NCBI Taxonomy" id="1076124"/>
    <lineage>
        <taxon>Bacteria</taxon>
        <taxon>Bacillati</taxon>
        <taxon>Actinomycetota</taxon>
        <taxon>Actinomycetes</taxon>
        <taxon>Micromonosporales</taxon>
        <taxon>Micromonosporaceae</taxon>
    </lineage>
</organism>
<sequence length="55" mass="6234">MIRSPRTPLCGLTPLRATHAAGRTRSMATKPKPQNTEEEREQARRALQTSMDTRQ</sequence>
<name>A0A6F8Y8M7_9ACTN</name>
<proteinExistence type="predicted"/>
<keyword evidence="3" id="KW-1185">Reference proteome</keyword>
<evidence type="ECO:0000256" key="1">
    <source>
        <dbReference type="SAM" id="MobiDB-lite"/>
    </source>
</evidence>
<protein>
    <submittedName>
        <fullName evidence="2">Uncharacterized protein</fullName>
    </submittedName>
</protein>
<dbReference type="AlphaFoldDB" id="A0A6F8Y8M7"/>
<dbReference type="KEGG" id="pfla:Pflav_087210"/>
<feature type="region of interest" description="Disordered" evidence="1">
    <location>
        <begin position="1"/>
        <end position="55"/>
    </location>
</feature>
<evidence type="ECO:0000313" key="3">
    <source>
        <dbReference type="Proteomes" id="UP000502508"/>
    </source>
</evidence>
<gene>
    <name evidence="2" type="ORF">Pflav_087210</name>
</gene>
<dbReference type="EMBL" id="AP022870">
    <property type="protein sequence ID" value="BCB82311.1"/>
    <property type="molecule type" value="Genomic_DNA"/>
</dbReference>